<evidence type="ECO:0000256" key="1">
    <source>
        <dbReference type="ARBA" id="ARBA00038283"/>
    </source>
</evidence>
<sequence>MASSKRKLRSTTSIEPWSDDHMVKPAELIDVRLPSSLTLVDRRTFNALLRNAWDRIDQNGAEHVIALSELKGLHTGSNQRIAETIKRLMTALIEAEVKGRKGNIVVRRAQMLGGNDMDDDDNRTGILTYTFDPRLISIIRSSTTWGQLRIKVMAAFSSKYALSLYEMGERRIHMRKFEEELSLSELRNRLGVDGLHRYADLNRWAIKPAIEEVNAFALGFNMAIQELKRGKSVVGVRLRWWPKDEEQRQEAASEINRCRLGRQARVKKTVEALAQRQMQLRLDMEAGLRAAAPNPADYLGDEIPDF</sequence>
<evidence type="ECO:0000313" key="3">
    <source>
        <dbReference type="EMBL" id="MBR9973796.1"/>
    </source>
</evidence>
<dbReference type="Proteomes" id="UP000680714">
    <property type="component" value="Unassembled WGS sequence"/>
</dbReference>
<keyword evidence="4" id="KW-1185">Reference proteome</keyword>
<dbReference type="SUPFAM" id="SSF46785">
    <property type="entry name" value="Winged helix' DNA-binding domain"/>
    <property type="match status" value="1"/>
</dbReference>
<dbReference type="RefSeq" id="WP_211551865.1">
    <property type="nucleotide sequence ID" value="NZ_JAGTUF010000032.1"/>
</dbReference>
<name>A0ABS5IH96_9PROT</name>
<reference evidence="3 4" key="1">
    <citation type="submission" date="2021-04" db="EMBL/GenBank/DDBJ databases">
        <title>Magnetospirillum sulfuroxidans sp. nov., a facultative chemolithoautotrophic sulfur-oxidizing alphaproteobacterium isolated from freshwater sediment and proposals for Paramagetospirillum gen. nov., and Magnetospirillaceae fam. nov.</title>
        <authorList>
            <person name="Koziaeva V."/>
            <person name="Geelhoed J.S."/>
            <person name="Sorokin D.Y."/>
            <person name="Grouzdev D.S."/>
        </authorList>
    </citation>
    <scope>NUCLEOTIDE SEQUENCE [LARGE SCALE GENOMIC DNA]</scope>
    <source>
        <strain evidence="3 4">J10</strain>
    </source>
</reference>
<evidence type="ECO:0000259" key="2">
    <source>
        <dbReference type="Pfam" id="PF01051"/>
    </source>
</evidence>
<gene>
    <name evidence="3" type="ORF">KEC16_18880</name>
</gene>
<comment type="similarity">
    <text evidence="1">Belongs to the initiator RepB protein family.</text>
</comment>
<organism evidence="3 4">
    <name type="scientific">Magnetospirillum sulfuroxidans</name>
    <dbReference type="NCBI Taxonomy" id="611300"/>
    <lineage>
        <taxon>Bacteria</taxon>
        <taxon>Pseudomonadati</taxon>
        <taxon>Pseudomonadota</taxon>
        <taxon>Alphaproteobacteria</taxon>
        <taxon>Rhodospirillales</taxon>
        <taxon>Rhodospirillaceae</taxon>
        <taxon>Magnetospirillum</taxon>
    </lineage>
</organism>
<feature type="domain" description="Initiator Rep protein WH1" evidence="2">
    <location>
        <begin position="22"/>
        <end position="167"/>
    </location>
</feature>
<comment type="caution">
    <text evidence="3">The sequence shown here is derived from an EMBL/GenBank/DDBJ whole genome shotgun (WGS) entry which is preliminary data.</text>
</comment>
<dbReference type="InterPro" id="IPR036390">
    <property type="entry name" value="WH_DNA-bd_sf"/>
</dbReference>
<dbReference type="EMBL" id="JAGTUF010000032">
    <property type="protein sequence ID" value="MBR9973796.1"/>
    <property type="molecule type" value="Genomic_DNA"/>
</dbReference>
<dbReference type="Gene3D" id="1.10.10.10">
    <property type="entry name" value="Winged helix-like DNA-binding domain superfamily/Winged helix DNA-binding domain"/>
    <property type="match status" value="1"/>
</dbReference>
<protein>
    <submittedName>
        <fullName evidence="3">Replication initiation protein</fullName>
    </submittedName>
</protein>
<evidence type="ECO:0000313" key="4">
    <source>
        <dbReference type="Proteomes" id="UP000680714"/>
    </source>
</evidence>
<dbReference type="Pfam" id="PF21205">
    <property type="entry name" value="Rep3_C"/>
    <property type="match status" value="1"/>
</dbReference>
<dbReference type="InterPro" id="IPR036388">
    <property type="entry name" value="WH-like_DNA-bd_sf"/>
</dbReference>
<dbReference type="InterPro" id="IPR000525">
    <property type="entry name" value="Initiator_Rep_WH1"/>
</dbReference>
<proteinExistence type="inferred from homology"/>
<dbReference type="Pfam" id="PF01051">
    <property type="entry name" value="Rep3_N"/>
    <property type="match status" value="1"/>
</dbReference>
<accession>A0ABS5IH96</accession>